<dbReference type="EMBL" id="BARU01034237">
    <property type="protein sequence ID" value="GAH62371.1"/>
    <property type="molecule type" value="Genomic_DNA"/>
</dbReference>
<dbReference type="AlphaFoldDB" id="X1GWQ8"/>
<feature type="non-terminal residue" evidence="2">
    <location>
        <position position="1"/>
    </location>
</feature>
<organism evidence="2">
    <name type="scientific">marine sediment metagenome</name>
    <dbReference type="NCBI Taxonomy" id="412755"/>
    <lineage>
        <taxon>unclassified sequences</taxon>
        <taxon>metagenomes</taxon>
        <taxon>ecological metagenomes</taxon>
    </lineage>
</organism>
<keyword evidence="1" id="KW-0812">Transmembrane</keyword>
<accession>X1GWQ8</accession>
<sequence>TINGVLDKFVGDKMNEKDKIILSNEMKLAIIKDVQKHEESLVALQTYKSGSKIVDGIRAMVRPVIAFFFLFLFVADKFGMLEVALTDFDRTVFTSIIGFYFLLRHREKIKHIT</sequence>
<evidence type="ECO:0000256" key="1">
    <source>
        <dbReference type="SAM" id="Phobius"/>
    </source>
</evidence>
<protein>
    <submittedName>
        <fullName evidence="2">Uncharacterized protein</fullName>
    </submittedName>
</protein>
<gene>
    <name evidence="2" type="ORF">S03H2_53770</name>
</gene>
<comment type="caution">
    <text evidence="2">The sequence shown here is derived from an EMBL/GenBank/DDBJ whole genome shotgun (WGS) entry which is preliminary data.</text>
</comment>
<evidence type="ECO:0000313" key="2">
    <source>
        <dbReference type="EMBL" id="GAH62371.1"/>
    </source>
</evidence>
<keyword evidence="1" id="KW-0472">Membrane</keyword>
<keyword evidence="1" id="KW-1133">Transmembrane helix</keyword>
<feature type="transmembrane region" description="Helical" evidence="1">
    <location>
        <begin position="59"/>
        <end position="75"/>
    </location>
</feature>
<proteinExistence type="predicted"/>
<reference evidence="2" key="1">
    <citation type="journal article" date="2014" name="Front. Microbiol.">
        <title>High frequency of phylogenetically diverse reductive dehalogenase-homologous genes in deep subseafloor sedimentary metagenomes.</title>
        <authorList>
            <person name="Kawai M."/>
            <person name="Futagami T."/>
            <person name="Toyoda A."/>
            <person name="Takaki Y."/>
            <person name="Nishi S."/>
            <person name="Hori S."/>
            <person name="Arai W."/>
            <person name="Tsubouchi T."/>
            <person name="Morono Y."/>
            <person name="Uchiyama I."/>
            <person name="Ito T."/>
            <person name="Fujiyama A."/>
            <person name="Inagaki F."/>
            <person name="Takami H."/>
        </authorList>
    </citation>
    <scope>NUCLEOTIDE SEQUENCE</scope>
    <source>
        <strain evidence="2">Expedition CK06-06</strain>
    </source>
</reference>
<name>X1GWQ8_9ZZZZ</name>